<reference evidence="3 4" key="1">
    <citation type="submission" date="2023-03" db="EMBL/GenBank/DDBJ databases">
        <title>Isolation and description of six Streptomyces strains from soil environments, able to metabolize different microbial glucans.</title>
        <authorList>
            <person name="Widen T."/>
            <person name="Larsbrink J."/>
        </authorList>
    </citation>
    <scope>NUCLEOTIDE SEQUENCE [LARGE SCALE GENOMIC DNA]</scope>
    <source>
        <strain evidence="3 4">Alt3</strain>
    </source>
</reference>
<evidence type="ECO:0000256" key="2">
    <source>
        <dbReference type="SAM" id="SignalP"/>
    </source>
</evidence>
<sequence length="204" mass="19953">MAPHRTSRHRTTSHQVRHILAALLLGVLALLGGTPATAANALPVPGHSGGHPVGSAAYSAGPVGHGAGTAVPRGDPAADGSGPTGSAAHTAGLVVHASGPDAAVRSDDPARWAEAGPLPGPRAGADRPHAPQHLPPPGHGALPPRPQNLLPPRGSAPGAAGANPFLVARARAALPGVRGPPGVTAGQPARHRSCSADLSSRPSP</sequence>
<name>A0ABY9J507_9ACTN</name>
<feature type="compositionally biased region" description="Pro residues" evidence="1">
    <location>
        <begin position="133"/>
        <end position="146"/>
    </location>
</feature>
<feature type="region of interest" description="Disordered" evidence="1">
    <location>
        <begin position="100"/>
        <end position="163"/>
    </location>
</feature>
<feature type="chain" id="PRO_5045466519" evidence="2">
    <location>
        <begin position="39"/>
        <end position="204"/>
    </location>
</feature>
<dbReference type="RefSeq" id="WP_306102914.1">
    <property type="nucleotide sequence ID" value="NZ_CP120983.1"/>
</dbReference>
<dbReference type="Proteomes" id="UP001224433">
    <property type="component" value="Chromosome"/>
</dbReference>
<accession>A0ABY9J507</accession>
<keyword evidence="4" id="KW-1185">Reference proteome</keyword>
<feature type="compositionally biased region" description="Low complexity" evidence="1">
    <location>
        <begin position="147"/>
        <end position="163"/>
    </location>
</feature>
<proteinExistence type="predicted"/>
<organism evidence="3 4">
    <name type="scientific">Streptomyces glycanivorans</name>
    <dbReference type="NCBI Taxonomy" id="3033808"/>
    <lineage>
        <taxon>Bacteria</taxon>
        <taxon>Bacillati</taxon>
        <taxon>Actinomycetota</taxon>
        <taxon>Actinomycetes</taxon>
        <taxon>Kitasatosporales</taxon>
        <taxon>Streptomycetaceae</taxon>
        <taxon>Streptomyces</taxon>
    </lineage>
</organism>
<evidence type="ECO:0000313" key="4">
    <source>
        <dbReference type="Proteomes" id="UP001224433"/>
    </source>
</evidence>
<dbReference type="EMBL" id="CP120983">
    <property type="protein sequence ID" value="WLQ62915.1"/>
    <property type="molecule type" value="Genomic_DNA"/>
</dbReference>
<evidence type="ECO:0000313" key="3">
    <source>
        <dbReference type="EMBL" id="WLQ62915.1"/>
    </source>
</evidence>
<feature type="region of interest" description="Disordered" evidence="1">
    <location>
        <begin position="53"/>
        <end position="88"/>
    </location>
</feature>
<feature type="region of interest" description="Disordered" evidence="1">
    <location>
        <begin position="175"/>
        <end position="204"/>
    </location>
</feature>
<keyword evidence="2" id="KW-0732">Signal</keyword>
<feature type="signal peptide" evidence="2">
    <location>
        <begin position="1"/>
        <end position="38"/>
    </location>
</feature>
<protein>
    <submittedName>
        <fullName evidence="3">Uncharacterized protein</fullName>
    </submittedName>
</protein>
<gene>
    <name evidence="3" type="ORF">P8A20_04600</name>
</gene>
<evidence type="ECO:0000256" key="1">
    <source>
        <dbReference type="SAM" id="MobiDB-lite"/>
    </source>
</evidence>